<evidence type="ECO:0000313" key="1">
    <source>
        <dbReference type="EMBL" id="KAA6303170.1"/>
    </source>
</evidence>
<evidence type="ECO:0000313" key="2">
    <source>
        <dbReference type="Proteomes" id="UP000324575"/>
    </source>
</evidence>
<sequence length="131" mass="15171">MIKKFENETQPLTDYEKNVLLPLLIRGLETKKGHVNAVTNKYIVATLKVSYNLNEARVRKIINHIRTNDIIPGLIATSDGYFIAETEAELLEYEESLRGREEAIQAVRLAIARQRRIIYKQARQEQTLFDN</sequence>
<proteinExistence type="predicted"/>
<dbReference type="EMBL" id="SNRX01000003">
    <property type="protein sequence ID" value="KAA6303170.1"/>
    <property type="molecule type" value="Genomic_DNA"/>
</dbReference>
<accession>A0A5M8P4L4</accession>
<name>A0A5M8P4L4_9BACT</name>
<dbReference type="Proteomes" id="UP000324575">
    <property type="component" value="Unassembled WGS sequence"/>
</dbReference>
<reference evidence="1 2" key="1">
    <citation type="submission" date="2019-03" db="EMBL/GenBank/DDBJ databases">
        <title>Single cell metagenomics reveals metabolic interactions within the superorganism composed of flagellate Streblomastix strix and complex community of Bacteroidetes bacteria on its surface.</title>
        <authorList>
            <person name="Treitli S.C."/>
            <person name="Kolisko M."/>
            <person name="Husnik F."/>
            <person name="Keeling P."/>
            <person name="Hampl V."/>
        </authorList>
    </citation>
    <scope>NUCLEOTIDE SEQUENCE [LARGE SCALE GENOMIC DNA]</scope>
    <source>
        <strain evidence="1">St1</strain>
    </source>
</reference>
<protein>
    <submittedName>
        <fullName evidence="1">Uncharacterized protein</fullName>
    </submittedName>
</protein>
<gene>
    <name evidence="1" type="ORF">EZS26_000773</name>
</gene>
<dbReference type="AlphaFoldDB" id="A0A5M8P4L4"/>
<comment type="caution">
    <text evidence="1">The sequence shown here is derived from an EMBL/GenBank/DDBJ whole genome shotgun (WGS) entry which is preliminary data.</text>
</comment>
<organism evidence="1 2">
    <name type="scientific">Candidatus Ordinivivax streblomastigis</name>
    <dbReference type="NCBI Taxonomy" id="2540710"/>
    <lineage>
        <taxon>Bacteria</taxon>
        <taxon>Pseudomonadati</taxon>
        <taxon>Bacteroidota</taxon>
        <taxon>Bacteroidia</taxon>
        <taxon>Bacteroidales</taxon>
        <taxon>Candidatus Ordinivivax</taxon>
    </lineage>
</organism>